<feature type="region of interest" description="Disordered" evidence="1">
    <location>
        <begin position="1"/>
        <end position="51"/>
    </location>
</feature>
<dbReference type="RefSeq" id="XP_034296290.1">
    <property type="nucleotide sequence ID" value="XM_034440399.2"/>
</dbReference>
<organism evidence="2 3">
    <name type="scientific">Pantherophis guttatus</name>
    <name type="common">Corn snake</name>
    <name type="synonym">Elaphe guttata</name>
    <dbReference type="NCBI Taxonomy" id="94885"/>
    <lineage>
        <taxon>Eukaryota</taxon>
        <taxon>Metazoa</taxon>
        <taxon>Chordata</taxon>
        <taxon>Craniata</taxon>
        <taxon>Vertebrata</taxon>
        <taxon>Euteleostomi</taxon>
        <taxon>Lepidosauria</taxon>
        <taxon>Squamata</taxon>
        <taxon>Bifurcata</taxon>
        <taxon>Unidentata</taxon>
        <taxon>Episquamata</taxon>
        <taxon>Toxicofera</taxon>
        <taxon>Serpentes</taxon>
        <taxon>Colubroidea</taxon>
        <taxon>Colubridae</taxon>
        <taxon>Colubrinae</taxon>
        <taxon>Pantherophis</taxon>
    </lineage>
</organism>
<feature type="compositionally biased region" description="Low complexity" evidence="1">
    <location>
        <begin position="32"/>
        <end position="43"/>
    </location>
</feature>
<gene>
    <name evidence="3" type="primary">LOC117678903</name>
</gene>
<protein>
    <submittedName>
        <fullName evidence="3">Uncharacterized protein LOC117678903</fullName>
    </submittedName>
</protein>
<evidence type="ECO:0000256" key="1">
    <source>
        <dbReference type="SAM" id="MobiDB-lite"/>
    </source>
</evidence>
<proteinExistence type="predicted"/>
<name>A0A6P9DYZ3_PANGU</name>
<evidence type="ECO:0000313" key="3">
    <source>
        <dbReference type="RefSeq" id="XP_034296290.1"/>
    </source>
</evidence>
<dbReference type="InParanoid" id="A0A6P9DYZ3"/>
<reference evidence="3" key="1">
    <citation type="submission" date="2025-08" db="UniProtKB">
        <authorList>
            <consortium name="RefSeq"/>
        </authorList>
    </citation>
    <scope>IDENTIFICATION</scope>
    <source>
        <tissue evidence="3">Blood</tissue>
    </source>
</reference>
<sequence length="204" mass="22545">MPSPLARPTADGLVPTPLPPGRGAPREERQRLPLPASAAAPPSGRGGGRGVVAGRGLRRLGNLAEGFECWGATPSLRKYPKRLQKGQPAEFCRRSVIFGVLEELLQQKGWKKSEISYPRIFYLFPGLEDFFPQQLLKCVWQNLQFLSFAGAESHHGLKAFSVKKGERTVWKLTACKNPLSQGWKSAKSPASILDFCTVHLELRI</sequence>
<evidence type="ECO:0000313" key="2">
    <source>
        <dbReference type="Proteomes" id="UP001652622"/>
    </source>
</evidence>
<dbReference type="Proteomes" id="UP001652622">
    <property type="component" value="Unplaced"/>
</dbReference>
<dbReference type="KEGG" id="pgut:117678903"/>
<dbReference type="GeneID" id="117678903"/>
<keyword evidence="2" id="KW-1185">Reference proteome</keyword>
<accession>A0A6P9DYZ3</accession>
<dbReference type="AlphaFoldDB" id="A0A6P9DYZ3"/>